<proteinExistence type="predicted"/>
<name>A0ABN7AVD5_9HEMI</name>
<sequence length="105" mass="12032">MSLTVFGYFQLVGEGKREKKCGLLEESGASRVRISVEILTVKKTQRRRNVARIDVNSSLEEEIRPRRLGQGRLLESLATQVPLWDPFVFRPIFFTATVGRCNCFQ</sequence>
<keyword evidence="2" id="KW-1185">Reference proteome</keyword>
<reference evidence="1 2" key="1">
    <citation type="submission" date="2023-09" db="EMBL/GenBank/DDBJ databases">
        <title>Nesidiocoris tenuis whole genome shotgun sequence.</title>
        <authorList>
            <person name="Shibata T."/>
            <person name="Shimoda M."/>
            <person name="Kobayashi T."/>
            <person name="Uehara T."/>
        </authorList>
    </citation>
    <scope>NUCLEOTIDE SEQUENCE [LARGE SCALE GENOMIC DNA]</scope>
    <source>
        <strain evidence="1 2">Japan</strain>
    </source>
</reference>
<gene>
    <name evidence="1" type="ORF">NTJ_08956</name>
</gene>
<accession>A0ABN7AVD5</accession>
<dbReference type="Proteomes" id="UP001307889">
    <property type="component" value="Chromosome 7"/>
</dbReference>
<dbReference type="EMBL" id="AP028915">
    <property type="protein sequence ID" value="BES96147.1"/>
    <property type="molecule type" value="Genomic_DNA"/>
</dbReference>
<organism evidence="1 2">
    <name type="scientific">Nesidiocoris tenuis</name>
    <dbReference type="NCBI Taxonomy" id="355587"/>
    <lineage>
        <taxon>Eukaryota</taxon>
        <taxon>Metazoa</taxon>
        <taxon>Ecdysozoa</taxon>
        <taxon>Arthropoda</taxon>
        <taxon>Hexapoda</taxon>
        <taxon>Insecta</taxon>
        <taxon>Pterygota</taxon>
        <taxon>Neoptera</taxon>
        <taxon>Paraneoptera</taxon>
        <taxon>Hemiptera</taxon>
        <taxon>Heteroptera</taxon>
        <taxon>Panheteroptera</taxon>
        <taxon>Cimicomorpha</taxon>
        <taxon>Miridae</taxon>
        <taxon>Dicyphina</taxon>
        <taxon>Nesidiocoris</taxon>
    </lineage>
</organism>
<protein>
    <submittedName>
        <fullName evidence="1">Uncharacterized protein</fullName>
    </submittedName>
</protein>
<evidence type="ECO:0000313" key="2">
    <source>
        <dbReference type="Proteomes" id="UP001307889"/>
    </source>
</evidence>
<evidence type="ECO:0000313" key="1">
    <source>
        <dbReference type="EMBL" id="BES96147.1"/>
    </source>
</evidence>